<keyword evidence="1" id="KW-0732">Signal</keyword>
<gene>
    <name evidence="2" type="ORF">C2G38_2255476</name>
</gene>
<proteinExistence type="predicted"/>
<dbReference type="OrthoDB" id="2305685at2759"/>
<keyword evidence="3" id="KW-1185">Reference proteome</keyword>
<feature type="signal peptide" evidence="1">
    <location>
        <begin position="1"/>
        <end position="23"/>
    </location>
</feature>
<dbReference type="Proteomes" id="UP000266673">
    <property type="component" value="Unassembled WGS sequence"/>
</dbReference>
<organism evidence="2 3">
    <name type="scientific">Gigaspora rosea</name>
    <dbReference type="NCBI Taxonomy" id="44941"/>
    <lineage>
        <taxon>Eukaryota</taxon>
        <taxon>Fungi</taxon>
        <taxon>Fungi incertae sedis</taxon>
        <taxon>Mucoromycota</taxon>
        <taxon>Glomeromycotina</taxon>
        <taxon>Glomeromycetes</taxon>
        <taxon>Diversisporales</taxon>
        <taxon>Gigasporaceae</taxon>
        <taxon>Gigaspora</taxon>
    </lineage>
</organism>
<evidence type="ECO:0000313" key="3">
    <source>
        <dbReference type="Proteomes" id="UP000266673"/>
    </source>
</evidence>
<dbReference type="EMBL" id="QKWP01002634">
    <property type="protein sequence ID" value="RIB02634.1"/>
    <property type="molecule type" value="Genomic_DNA"/>
</dbReference>
<name>A0A397TXJ8_9GLOM</name>
<feature type="chain" id="PRO_5017186404" evidence="1">
    <location>
        <begin position="24"/>
        <end position="160"/>
    </location>
</feature>
<protein>
    <submittedName>
        <fullName evidence="2">Uncharacterized protein</fullName>
    </submittedName>
</protein>
<reference evidence="2 3" key="1">
    <citation type="submission" date="2018-06" db="EMBL/GenBank/DDBJ databases">
        <title>Comparative genomics reveals the genomic features of Rhizophagus irregularis, R. cerebriforme, R. diaphanum and Gigaspora rosea, and their symbiotic lifestyle signature.</title>
        <authorList>
            <person name="Morin E."/>
            <person name="San Clemente H."/>
            <person name="Chen E.C.H."/>
            <person name="De La Providencia I."/>
            <person name="Hainaut M."/>
            <person name="Kuo A."/>
            <person name="Kohler A."/>
            <person name="Murat C."/>
            <person name="Tang N."/>
            <person name="Roy S."/>
            <person name="Loubradou J."/>
            <person name="Henrissat B."/>
            <person name="Grigoriev I.V."/>
            <person name="Corradi N."/>
            <person name="Roux C."/>
            <person name="Martin F.M."/>
        </authorList>
    </citation>
    <scope>NUCLEOTIDE SEQUENCE [LARGE SCALE GENOMIC DNA]</scope>
    <source>
        <strain evidence="2 3">DAOM 194757</strain>
    </source>
</reference>
<evidence type="ECO:0000313" key="2">
    <source>
        <dbReference type="EMBL" id="RIB02634.1"/>
    </source>
</evidence>
<sequence length="160" mass="18072">MVGKYSFFALYAILLFLSSLITTLDIPAPTTERSPLLERGENCEKICPCTYIHNEFDDVFKGEITLIQDENGGTHVFGLFREGFDDDCEYSFLIIDDYGNTLFDMTEYLNVKFVNGGTDPIYAKIDDLNLDCGENGITRIRSLSLRIIFGRSIFAGFSNL</sequence>
<comment type="caution">
    <text evidence="2">The sequence shown here is derived from an EMBL/GenBank/DDBJ whole genome shotgun (WGS) entry which is preliminary data.</text>
</comment>
<evidence type="ECO:0000256" key="1">
    <source>
        <dbReference type="SAM" id="SignalP"/>
    </source>
</evidence>
<dbReference type="AlphaFoldDB" id="A0A397TXJ8"/>
<accession>A0A397TXJ8</accession>